<keyword evidence="1" id="KW-0004">4Fe-4S</keyword>
<dbReference type="Gene3D" id="3.20.20.70">
    <property type="entry name" value="Aldolase class I"/>
    <property type="match status" value="1"/>
</dbReference>
<dbReference type="PANTHER" id="PTHR30538">
    <property type="entry name" value="LYSINE 2,3-AMINOMUTASE-RELATED"/>
    <property type="match status" value="1"/>
</dbReference>
<proteinExistence type="predicted"/>
<evidence type="ECO:0000313" key="3">
    <source>
        <dbReference type="EMBL" id="WTR71028.1"/>
    </source>
</evidence>
<dbReference type="InterPro" id="IPR003739">
    <property type="entry name" value="Lys_aminomutase/Glu_NH3_mut"/>
</dbReference>
<evidence type="ECO:0000256" key="2">
    <source>
        <dbReference type="SAM" id="MobiDB-lite"/>
    </source>
</evidence>
<evidence type="ECO:0000256" key="1">
    <source>
        <dbReference type="ARBA" id="ARBA00022485"/>
    </source>
</evidence>
<evidence type="ECO:0000313" key="4">
    <source>
        <dbReference type="Proteomes" id="UP001622594"/>
    </source>
</evidence>
<name>A0ABZ1LCC5_9ACTN</name>
<organism evidence="3 4">
    <name type="scientific">Streptomyces zaomyceticus</name>
    <dbReference type="NCBI Taxonomy" id="68286"/>
    <lineage>
        <taxon>Bacteria</taxon>
        <taxon>Bacillati</taxon>
        <taxon>Actinomycetota</taxon>
        <taxon>Actinomycetes</taxon>
        <taxon>Kitasatosporales</taxon>
        <taxon>Streptomycetaceae</taxon>
        <taxon>Streptomyces</taxon>
    </lineage>
</organism>
<keyword evidence="1" id="KW-0479">Metal-binding</keyword>
<gene>
    <name evidence="3" type="ORF">OG814_17925</name>
</gene>
<keyword evidence="1" id="KW-0408">Iron</keyword>
<protein>
    <submittedName>
        <fullName evidence="3">Lysine 2,3-aminomutase</fullName>
    </submittedName>
</protein>
<dbReference type="Proteomes" id="UP001622594">
    <property type="component" value="Chromosome"/>
</dbReference>
<accession>A0ABZ1LCC5</accession>
<dbReference type="EMBL" id="CP108188">
    <property type="protein sequence ID" value="WTR71028.1"/>
    <property type="molecule type" value="Genomic_DNA"/>
</dbReference>
<dbReference type="RefSeq" id="WP_406334922.1">
    <property type="nucleotide sequence ID" value="NZ_CP108188.1"/>
</dbReference>
<keyword evidence="4" id="KW-1185">Reference proteome</keyword>
<feature type="region of interest" description="Disordered" evidence="2">
    <location>
        <begin position="430"/>
        <end position="450"/>
    </location>
</feature>
<keyword evidence="1" id="KW-0411">Iron-sulfur</keyword>
<dbReference type="InterPro" id="IPR013785">
    <property type="entry name" value="Aldolase_TIM"/>
</dbReference>
<sequence>MNVFTGHRLGRLIADRTGQPDLGHDAEVVGRVLPFRITAHVADELVDWSRAPDDPLYRLVMPHRDMLAPADFAAVEQTLRDGDRDRLRLVVDGLRERFDPHPGGRDDGDLRHPYPETLLVLPFQGRTCGAPCASCFRRPRSTGDPVRPRTLGGPEAMAAHLAHHPEITEVLLGGDPFAVRTPLLDTYLAPLVDRPHVTTVRIRTESVSFRPQRFLDAPDADDLLRLLERVVASGRRLVLTLPISHPRELRPEATRRAVSRLRATGAVLRTEAPVVRHVNDDAGVWARMWRDQIALGLVPHALLAGYEEGPRRRSPGLSLARTLDVCTAAVRQVSGVGDGVVTAAGTGAGFGVEAGGGGTERGLPVAAPVLRGPVMTTGLGELAVEGIAHLDDGPAFTLRALRTCDPALTGTVAYARFDPMATRWDELTPYGPRDRALIPGESLTPDDLVG</sequence>
<reference evidence="3 4" key="1">
    <citation type="submission" date="2022-10" db="EMBL/GenBank/DDBJ databases">
        <title>The complete genomes of actinobacterial strains from the NBC collection.</title>
        <authorList>
            <person name="Joergensen T.S."/>
            <person name="Alvarez Arevalo M."/>
            <person name="Sterndorff E.B."/>
            <person name="Faurdal D."/>
            <person name="Vuksanovic O."/>
            <person name="Mourched A.-S."/>
            <person name="Charusanti P."/>
            <person name="Shaw S."/>
            <person name="Blin K."/>
            <person name="Weber T."/>
        </authorList>
    </citation>
    <scope>NUCLEOTIDE SEQUENCE [LARGE SCALE GENOMIC DNA]</scope>
    <source>
        <strain evidence="3 4">NBC_00123</strain>
    </source>
</reference>
<dbReference type="PANTHER" id="PTHR30538:SF0">
    <property type="entry name" value="L-LYSINE 2,3-AMINOMUTASE AQ_1632-RELATED"/>
    <property type="match status" value="1"/>
</dbReference>